<accession>A0ACD4NSJ5</accession>
<organism evidence="1 2">
    <name type="scientific">Antarcticirhabdus aurantiaca</name>
    <dbReference type="NCBI Taxonomy" id="2606717"/>
    <lineage>
        <taxon>Bacteria</taxon>
        <taxon>Pseudomonadati</taxon>
        <taxon>Pseudomonadota</taxon>
        <taxon>Alphaproteobacteria</taxon>
        <taxon>Hyphomicrobiales</taxon>
        <taxon>Aurantimonadaceae</taxon>
        <taxon>Antarcticirhabdus</taxon>
    </lineage>
</organism>
<reference evidence="1" key="1">
    <citation type="submission" date="2022-11" db="EMBL/GenBank/DDBJ databases">
        <title>beta-Carotene-producing bacterium, Jeongeuplla avenae sp. nov., alleviates the salt stress of Arabidopsis seedlings.</title>
        <authorList>
            <person name="Jiang L."/>
            <person name="Lee J."/>
        </authorList>
    </citation>
    <scope>NUCLEOTIDE SEQUENCE</scope>
    <source>
        <strain evidence="1">DY_R2A_6</strain>
    </source>
</reference>
<evidence type="ECO:0000313" key="1">
    <source>
        <dbReference type="EMBL" id="WAJ29879.1"/>
    </source>
</evidence>
<keyword evidence="2" id="KW-1185">Reference proteome</keyword>
<dbReference type="Proteomes" id="UP001163223">
    <property type="component" value="Chromosome"/>
</dbReference>
<name>A0ACD4NSJ5_9HYPH</name>
<protein>
    <submittedName>
        <fullName evidence="1">DUF3108 domain-containing protein</fullName>
    </submittedName>
</protein>
<sequence>MRTPKLLAALLSGALTLSGMAPLPAAAASTEVTTRYAVSLMGLSVGQATFTTSVDGNAYSVSGNLSSAGLANLFSPTSGTSSSSGRIRNGRLEADRYRLNYTSDGKKWSSDIRMRRGTVRQATIAPKLRKDLPKDYVPVTKGQLASVVDPLAGLVFRAPVDPAKVCNRTVSFFDGWSRLDLKLSPAGTEPFRASGWTGNTAVCDVRVVPVGGYRKGSSGLRYIQSQTIRIWFARLGDTDLVAPVKVRIPTKVGTLMLTAASIADA</sequence>
<dbReference type="EMBL" id="CP113520">
    <property type="protein sequence ID" value="WAJ29879.1"/>
    <property type="molecule type" value="Genomic_DNA"/>
</dbReference>
<proteinExistence type="predicted"/>
<evidence type="ECO:0000313" key="2">
    <source>
        <dbReference type="Proteomes" id="UP001163223"/>
    </source>
</evidence>
<gene>
    <name evidence="1" type="ORF">OXU80_06575</name>
</gene>